<dbReference type="InterPro" id="IPR056884">
    <property type="entry name" value="NPHP3-like_N"/>
</dbReference>
<proteinExistence type="predicted"/>
<dbReference type="Gene3D" id="3.40.50.300">
    <property type="entry name" value="P-loop containing nucleotide triphosphate hydrolases"/>
    <property type="match status" value="1"/>
</dbReference>
<keyword evidence="5" id="KW-1185">Reference proteome</keyword>
<keyword evidence="1" id="KW-0677">Repeat</keyword>
<organism evidence="4 5">
    <name type="scientific">Mycena venus</name>
    <dbReference type="NCBI Taxonomy" id="2733690"/>
    <lineage>
        <taxon>Eukaryota</taxon>
        <taxon>Fungi</taxon>
        <taxon>Dikarya</taxon>
        <taxon>Basidiomycota</taxon>
        <taxon>Agaricomycotina</taxon>
        <taxon>Agaricomycetes</taxon>
        <taxon>Agaricomycetidae</taxon>
        <taxon>Agaricales</taxon>
        <taxon>Marasmiineae</taxon>
        <taxon>Mycenaceae</taxon>
        <taxon>Mycena</taxon>
    </lineage>
</organism>
<protein>
    <submittedName>
        <fullName evidence="4">NACHT domain-containing protein</fullName>
    </submittedName>
</protein>
<gene>
    <name evidence="4" type="ORF">MVEN_02254700</name>
</gene>
<evidence type="ECO:0000256" key="1">
    <source>
        <dbReference type="ARBA" id="ARBA00022737"/>
    </source>
</evidence>
<dbReference type="InterPro" id="IPR027417">
    <property type="entry name" value="P-loop_NTPase"/>
</dbReference>
<accession>A0A8H6X6T8</accession>
<feature type="region of interest" description="Disordered" evidence="2">
    <location>
        <begin position="17"/>
        <end position="47"/>
    </location>
</feature>
<dbReference type="OrthoDB" id="5967843at2759"/>
<feature type="compositionally biased region" description="Gly residues" evidence="2">
    <location>
        <begin position="17"/>
        <end position="37"/>
    </location>
</feature>
<dbReference type="SUPFAM" id="SSF52540">
    <property type="entry name" value="P-loop containing nucleoside triphosphate hydrolases"/>
    <property type="match status" value="1"/>
</dbReference>
<sequence length="377" mass="41394">MLRFAGESQTVNIHISGGIGGNGGGGSIQGGGGGAGEGPTINYTEHHGETAGDALHDSAERYPQPRCHPETRTQILDGLKNWSSNTDPRSAVLWLHGPAGAGKSAIAQSFCQDLEAGHRLGASFFFKRGHSSRGTATKLFSTIAYQLALSKNPFDLRHIISRRIEDDPSILHRSLPGQLQKLIVEPCQQISPNPPPVIVIDGLDECDGTDIQQEILRSLGNAIRDKQLSLRFLIASRPELHIRDIFVGPCLNCCHCPLNIEQSFNDVRKYLVDEFTRIHGDHHETMAAVPRPWPPAEVIHELVEKSSGYFIYASTVIKFIDDKDFRPTERLQVIMGIAGPEPESQSPFGALDQLYTQILVNFPTLKSFLSSNQAMFS</sequence>
<comment type="caution">
    <text evidence="4">The sequence shown here is derived from an EMBL/GenBank/DDBJ whole genome shotgun (WGS) entry which is preliminary data.</text>
</comment>
<evidence type="ECO:0000256" key="2">
    <source>
        <dbReference type="SAM" id="MobiDB-lite"/>
    </source>
</evidence>
<reference evidence="4" key="1">
    <citation type="submission" date="2020-05" db="EMBL/GenBank/DDBJ databases">
        <title>Mycena genomes resolve the evolution of fungal bioluminescence.</title>
        <authorList>
            <person name="Tsai I.J."/>
        </authorList>
    </citation>
    <scope>NUCLEOTIDE SEQUENCE</scope>
    <source>
        <strain evidence="4">CCC161011</strain>
    </source>
</reference>
<dbReference type="EMBL" id="JACAZI010000025">
    <property type="protein sequence ID" value="KAF7335044.1"/>
    <property type="molecule type" value="Genomic_DNA"/>
</dbReference>
<feature type="domain" description="Nephrocystin 3-like N-terminal" evidence="3">
    <location>
        <begin position="79"/>
        <end position="237"/>
    </location>
</feature>
<dbReference type="Proteomes" id="UP000620124">
    <property type="component" value="Unassembled WGS sequence"/>
</dbReference>
<name>A0A8H6X6T8_9AGAR</name>
<evidence type="ECO:0000259" key="3">
    <source>
        <dbReference type="Pfam" id="PF24883"/>
    </source>
</evidence>
<dbReference type="PANTHER" id="PTHR10039:SF17">
    <property type="entry name" value="FUNGAL STAND N-TERMINAL GOODBYE DOMAIN-CONTAINING PROTEIN-RELATED"/>
    <property type="match status" value="1"/>
</dbReference>
<dbReference type="Pfam" id="PF24883">
    <property type="entry name" value="NPHP3_N"/>
    <property type="match status" value="1"/>
</dbReference>
<evidence type="ECO:0000313" key="4">
    <source>
        <dbReference type="EMBL" id="KAF7335044.1"/>
    </source>
</evidence>
<evidence type="ECO:0000313" key="5">
    <source>
        <dbReference type="Proteomes" id="UP000620124"/>
    </source>
</evidence>
<dbReference type="PANTHER" id="PTHR10039">
    <property type="entry name" value="AMELOGENIN"/>
    <property type="match status" value="1"/>
</dbReference>
<dbReference type="AlphaFoldDB" id="A0A8H6X6T8"/>